<accession>A0AA41WYB9</accession>
<reference evidence="1" key="1">
    <citation type="submission" date="2022-07" db="EMBL/GenBank/DDBJ databases">
        <title>Characterization of the Novel Bacterium Alteromonas immobilis LMIT006 and Alteromonas gregis LMIT007.</title>
        <authorList>
            <person name="Lin X."/>
        </authorList>
    </citation>
    <scope>NUCLEOTIDE SEQUENCE</scope>
    <source>
        <strain evidence="1">LMIT007</strain>
    </source>
</reference>
<comment type="caution">
    <text evidence="1">The sequence shown here is derived from an EMBL/GenBank/DDBJ whole genome shotgun (WGS) entry which is preliminary data.</text>
</comment>
<sequence>MMSFLTISILVIIVLYGIYFYDKTYLSGRKKLNIEKFLQRKNKQQPNDTDAE</sequence>
<dbReference type="AlphaFoldDB" id="A0AA41WYB9"/>
<organism evidence="1 2">
    <name type="scientific">Opacimonas viscosa</name>
    <dbReference type="NCBI Taxonomy" id="2961944"/>
    <lineage>
        <taxon>Bacteria</taxon>
        <taxon>Pseudomonadati</taxon>
        <taxon>Pseudomonadota</taxon>
        <taxon>Gammaproteobacteria</taxon>
        <taxon>Alteromonadales</taxon>
        <taxon>Alteromonadaceae</taxon>
        <taxon>Opacimonas</taxon>
    </lineage>
</organism>
<evidence type="ECO:0000313" key="2">
    <source>
        <dbReference type="Proteomes" id="UP001165413"/>
    </source>
</evidence>
<evidence type="ECO:0000313" key="1">
    <source>
        <dbReference type="EMBL" id="MCP3428779.1"/>
    </source>
</evidence>
<protein>
    <submittedName>
        <fullName evidence="1">Uncharacterized protein</fullName>
    </submittedName>
</protein>
<name>A0AA41WYB9_9ALTE</name>
<dbReference type="EMBL" id="JANATA010000011">
    <property type="protein sequence ID" value="MCP3428779.1"/>
    <property type="molecule type" value="Genomic_DNA"/>
</dbReference>
<keyword evidence="2" id="KW-1185">Reference proteome</keyword>
<gene>
    <name evidence="1" type="ORF">NLF92_07450</name>
</gene>
<dbReference type="Proteomes" id="UP001165413">
    <property type="component" value="Unassembled WGS sequence"/>
</dbReference>
<proteinExistence type="predicted"/>